<dbReference type="OrthoDB" id="9814427at2"/>
<dbReference type="RefSeq" id="WP_094268667.1">
    <property type="nucleotide sequence ID" value="NZ_NOIH01000013.1"/>
</dbReference>
<dbReference type="CDD" id="cd06324">
    <property type="entry name" value="PBP1_ABC_sugar_binding-like"/>
    <property type="match status" value="1"/>
</dbReference>
<evidence type="ECO:0000313" key="6">
    <source>
        <dbReference type="EMBL" id="OYD53622.1"/>
    </source>
</evidence>
<reference evidence="6 7" key="1">
    <citation type="submission" date="2017-07" db="EMBL/GenBank/DDBJ databases">
        <title>Thauera sp. KNDSS-Mac4 genome sequence and assembly.</title>
        <authorList>
            <person name="Mayilraj S."/>
        </authorList>
    </citation>
    <scope>NUCLEOTIDE SEQUENCE [LARGE SCALE GENOMIC DNA]</scope>
    <source>
        <strain evidence="6 7">KNDSS-Mac4</strain>
    </source>
</reference>
<dbReference type="Proteomes" id="UP000215181">
    <property type="component" value="Unassembled WGS sequence"/>
</dbReference>
<evidence type="ECO:0000313" key="7">
    <source>
        <dbReference type="Proteomes" id="UP000215181"/>
    </source>
</evidence>
<evidence type="ECO:0000259" key="5">
    <source>
        <dbReference type="Pfam" id="PF13407"/>
    </source>
</evidence>
<dbReference type="Pfam" id="PF13407">
    <property type="entry name" value="Peripla_BP_4"/>
    <property type="match status" value="1"/>
</dbReference>
<name>A0A235EX44_9RHOO</name>
<dbReference type="GO" id="GO:0030246">
    <property type="term" value="F:carbohydrate binding"/>
    <property type="evidence" value="ECO:0007669"/>
    <property type="project" value="UniProtKB-ARBA"/>
</dbReference>
<dbReference type="PANTHER" id="PTHR46847:SF2">
    <property type="entry name" value="ABC TRANSPORTER SUGAR-BINDING PROTEIN"/>
    <property type="match status" value="1"/>
</dbReference>
<feature type="signal peptide" evidence="4">
    <location>
        <begin position="1"/>
        <end position="22"/>
    </location>
</feature>
<protein>
    <submittedName>
        <fullName evidence="6">Sugar ABC transporter substrate-binding protein</fullName>
    </submittedName>
</protein>
<sequence>MRPTLRLMIVSLLAAVLSPAWAMSVTFINPGRASETFWNTSAHAAEAAARALGVDFELIYLERQHLAALDVVRELAARSAERRPDYVMLVNEAGVAPEALRILDEAGLRTLLVYNGIQGAQERALVGTPRDTHRHWLGSIEPRAEEAGYLTAKALIDKGREAGAFGPDGKLHLLAIAGDRSTPSSIRRSEGMHKAVDEAGEAVLDQEVFGAFSREKATEQSAWLFQRFPHARLVWAASDQMAFGAMASWEARGGRPGRDAWFSGINTSGEATKALREGRLTALSGGHFILGAWAVVMLYDHHHGIDFADSEGLELSASVFPLFSVRDADTFERRYGSGHFGTIDFRRFSKALNPELKRYDFSFRQLLDGAEAR</sequence>
<keyword evidence="7" id="KW-1185">Reference proteome</keyword>
<dbReference type="GO" id="GO:0030313">
    <property type="term" value="C:cell envelope"/>
    <property type="evidence" value="ECO:0007669"/>
    <property type="project" value="UniProtKB-SubCell"/>
</dbReference>
<feature type="domain" description="Periplasmic binding protein" evidence="5">
    <location>
        <begin position="26"/>
        <end position="301"/>
    </location>
</feature>
<gene>
    <name evidence="6" type="ORF">CGK74_11780</name>
</gene>
<dbReference type="InterPro" id="IPR025997">
    <property type="entry name" value="SBP_2_dom"/>
</dbReference>
<dbReference type="EMBL" id="NOIH01000013">
    <property type="protein sequence ID" value="OYD53622.1"/>
    <property type="molecule type" value="Genomic_DNA"/>
</dbReference>
<evidence type="ECO:0000256" key="3">
    <source>
        <dbReference type="ARBA" id="ARBA00022729"/>
    </source>
</evidence>
<comment type="caution">
    <text evidence="6">The sequence shown here is derived from an EMBL/GenBank/DDBJ whole genome shotgun (WGS) entry which is preliminary data.</text>
</comment>
<accession>A0A235EX44</accession>
<evidence type="ECO:0000256" key="1">
    <source>
        <dbReference type="ARBA" id="ARBA00004196"/>
    </source>
</evidence>
<comment type="similarity">
    <text evidence="2">Belongs to the bacterial solute-binding protein 2 family.</text>
</comment>
<evidence type="ECO:0000256" key="4">
    <source>
        <dbReference type="SAM" id="SignalP"/>
    </source>
</evidence>
<proteinExistence type="inferred from homology"/>
<dbReference type="SUPFAM" id="SSF53822">
    <property type="entry name" value="Periplasmic binding protein-like I"/>
    <property type="match status" value="1"/>
</dbReference>
<dbReference type="PANTHER" id="PTHR46847">
    <property type="entry name" value="D-ALLOSE-BINDING PERIPLASMIC PROTEIN-RELATED"/>
    <property type="match status" value="1"/>
</dbReference>
<organism evidence="6 7">
    <name type="scientific">Thauera propionica</name>
    <dbReference type="NCBI Taxonomy" id="2019431"/>
    <lineage>
        <taxon>Bacteria</taxon>
        <taxon>Pseudomonadati</taxon>
        <taxon>Pseudomonadota</taxon>
        <taxon>Betaproteobacteria</taxon>
        <taxon>Rhodocyclales</taxon>
        <taxon>Zoogloeaceae</taxon>
        <taxon>Thauera</taxon>
    </lineage>
</organism>
<dbReference type="AlphaFoldDB" id="A0A235EX44"/>
<dbReference type="Gene3D" id="3.40.50.2300">
    <property type="match status" value="2"/>
</dbReference>
<evidence type="ECO:0000256" key="2">
    <source>
        <dbReference type="ARBA" id="ARBA00007639"/>
    </source>
</evidence>
<feature type="chain" id="PRO_5013008822" evidence="4">
    <location>
        <begin position="23"/>
        <end position="373"/>
    </location>
</feature>
<comment type="subcellular location">
    <subcellularLocation>
        <location evidence="1">Cell envelope</location>
    </subcellularLocation>
</comment>
<keyword evidence="3 4" id="KW-0732">Signal</keyword>
<dbReference type="InterPro" id="IPR028082">
    <property type="entry name" value="Peripla_BP_I"/>
</dbReference>